<dbReference type="Gene3D" id="2.100.10.30">
    <property type="entry name" value="Jacalin-like lectin domain"/>
    <property type="match status" value="1"/>
</dbReference>
<dbReference type="EMBL" id="JASZZN010000002">
    <property type="protein sequence ID" value="MDM4014344.1"/>
    <property type="molecule type" value="Genomic_DNA"/>
</dbReference>
<comment type="similarity">
    <text evidence="1">Belongs to the sulfatase family.</text>
</comment>
<evidence type="ECO:0000313" key="6">
    <source>
        <dbReference type="Proteomes" id="UP001239462"/>
    </source>
</evidence>
<evidence type="ECO:0000259" key="4">
    <source>
        <dbReference type="Pfam" id="PF00884"/>
    </source>
</evidence>
<dbReference type="InterPro" id="IPR036404">
    <property type="entry name" value="Jacalin-like_lectin_dom_sf"/>
</dbReference>
<dbReference type="PANTHER" id="PTHR42693">
    <property type="entry name" value="ARYLSULFATASE FAMILY MEMBER"/>
    <property type="match status" value="1"/>
</dbReference>
<accession>A0ABT7PDI4</accession>
<feature type="compositionally biased region" description="Polar residues" evidence="2">
    <location>
        <begin position="470"/>
        <end position="490"/>
    </location>
</feature>
<comment type="caution">
    <text evidence="5">The sequence shown here is derived from an EMBL/GenBank/DDBJ whole genome shotgun (WGS) entry which is preliminary data.</text>
</comment>
<protein>
    <submittedName>
        <fullName evidence="5">Sulfatase-like hydrolase/transferase</fullName>
    </submittedName>
</protein>
<evidence type="ECO:0000256" key="1">
    <source>
        <dbReference type="ARBA" id="ARBA00008779"/>
    </source>
</evidence>
<feature type="signal peptide" evidence="3">
    <location>
        <begin position="1"/>
        <end position="26"/>
    </location>
</feature>
<keyword evidence="3" id="KW-0732">Signal</keyword>
<feature type="compositionally biased region" description="Basic and acidic residues" evidence="2">
    <location>
        <begin position="405"/>
        <end position="422"/>
    </location>
</feature>
<dbReference type="InterPro" id="IPR050738">
    <property type="entry name" value="Sulfatase"/>
</dbReference>
<feature type="domain" description="Sulfatase N-terminal" evidence="4">
    <location>
        <begin position="30"/>
        <end position="347"/>
    </location>
</feature>
<dbReference type="InterPro" id="IPR017850">
    <property type="entry name" value="Alkaline_phosphatase_core_sf"/>
</dbReference>
<sequence>MKQSFASAAILFALATCGDLLAPATAADRPNVLILFPDDQRADTIAALGNPDIITPNLDQIADRGFHASSAYCLGANVGAVCRPSRNMLLSGRTYFRWTAPKNGKPQANAPATDTTLPAVFNAAGYETYHHGKRGNTAQNIHRQFDHSHYLDDFNDRWSMQAGRKVIDDALSFLDARQANAANSDSPWLMYLAFAMPHDPRAASEEALTMYDPDTLRLFPASRRAHPFDNGAVLVRDEWTAVWPRTEQVLRDQIHDYYAAITTLDQNIGRLIDRLRRDGELDNTLVVFSSDHGLGMGSHGLMGKQNVYEAGYKAPMVMAGPGIPHGTNNDPVYLMDLFPTLCELTGIAVPDGLDGESFAAMVREGKSGPRDAVLLSYTDTQRAIRQGDWKLIYYPQSRRTQLFNLDRDPNEQQDLSNDRSQSDRINSLFTVMKTLQDEQGDPLQIPVERQPMIEDDFIAPEIRLAKSGRPSLSATPSGLHSTELSGQQTGDPFSVLRPEDGYFAAVSVGLSRTAPKVVTGIRFDIVKGPGRDADRWTEVVGNPQSRWTPLLDQMNPKRQPIGIYGTADGVLRRLGFIQTDTRIAPTFGGSDGGTPFEVRIPTETNTIASKQFAGFHGTVISGKQQTVIESLGLLYLPNGKN</sequence>
<reference evidence="5 6" key="1">
    <citation type="submission" date="2023-06" db="EMBL/GenBank/DDBJ databases">
        <title>Roseiconus lacunae JC819 isolated from Gulf of Mannar region, Tamil Nadu.</title>
        <authorList>
            <person name="Pk S."/>
            <person name="Ch S."/>
            <person name="Ch V.R."/>
        </authorList>
    </citation>
    <scope>NUCLEOTIDE SEQUENCE [LARGE SCALE GENOMIC DNA]</scope>
    <source>
        <strain evidence="5 6">JC819</strain>
    </source>
</reference>
<proteinExistence type="inferred from homology"/>
<dbReference type="Pfam" id="PF00884">
    <property type="entry name" value="Sulfatase"/>
    <property type="match status" value="1"/>
</dbReference>
<organism evidence="5 6">
    <name type="scientific">Roseiconus lacunae</name>
    <dbReference type="NCBI Taxonomy" id="2605694"/>
    <lineage>
        <taxon>Bacteria</taxon>
        <taxon>Pseudomonadati</taxon>
        <taxon>Planctomycetota</taxon>
        <taxon>Planctomycetia</taxon>
        <taxon>Pirellulales</taxon>
        <taxon>Pirellulaceae</taxon>
        <taxon>Roseiconus</taxon>
    </lineage>
</organism>
<dbReference type="PANTHER" id="PTHR42693:SF33">
    <property type="entry name" value="ARYLSULFATASE"/>
    <property type="match status" value="1"/>
</dbReference>
<dbReference type="Gene3D" id="3.40.720.10">
    <property type="entry name" value="Alkaline Phosphatase, subunit A"/>
    <property type="match status" value="1"/>
</dbReference>
<feature type="region of interest" description="Disordered" evidence="2">
    <location>
        <begin position="403"/>
        <end position="423"/>
    </location>
</feature>
<dbReference type="RefSeq" id="WP_289162122.1">
    <property type="nucleotide sequence ID" value="NZ_JASZZN010000002.1"/>
</dbReference>
<keyword evidence="6" id="KW-1185">Reference proteome</keyword>
<dbReference type="Proteomes" id="UP001239462">
    <property type="component" value="Unassembled WGS sequence"/>
</dbReference>
<dbReference type="InterPro" id="IPR000917">
    <property type="entry name" value="Sulfatase_N"/>
</dbReference>
<evidence type="ECO:0000256" key="3">
    <source>
        <dbReference type="SAM" id="SignalP"/>
    </source>
</evidence>
<evidence type="ECO:0000313" key="5">
    <source>
        <dbReference type="EMBL" id="MDM4014344.1"/>
    </source>
</evidence>
<evidence type="ECO:0000256" key="2">
    <source>
        <dbReference type="SAM" id="MobiDB-lite"/>
    </source>
</evidence>
<name>A0ABT7PDI4_9BACT</name>
<feature type="chain" id="PRO_5047061686" evidence="3">
    <location>
        <begin position="27"/>
        <end position="641"/>
    </location>
</feature>
<feature type="region of interest" description="Disordered" evidence="2">
    <location>
        <begin position="468"/>
        <end position="490"/>
    </location>
</feature>
<dbReference type="CDD" id="cd16155">
    <property type="entry name" value="sulfatase_like"/>
    <property type="match status" value="1"/>
</dbReference>
<dbReference type="SUPFAM" id="SSF53649">
    <property type="entry name" value="Alkaline phosphatase-like"/>
    <property type="match status" value="1"/>
</dbReference>
<gene>
    <name evidence="5" type="ORF">QTN89_02800</name>
</gene>